<dbReference type="HOGENOM" id="CLU_647318_0_0_1"/>
<protein>
    <submittedName>
        <fullName evidence="2">Uncharacterized protein</fullName>
    </submittedName>
</protein>
<feature type="compositionally biased region" description="Basic and acidic residues" evidence="1">
    <location>
        <begin position="355"/>
        <end position="368"/>
    </location>
</feature>
<feature type="compositionally biased region" description="Low complexity" evidence="1">
    <location>
        <begin position="330"/>
        <end position="344"/>
    </location>
</feature>
<accession>A0A067SEI1</accession>
<dbReference type="STRING" id="685588.A0A067SEI1"/>
<reference evidence="3" key="1">
    <citation type="journal article" date="2014" name="Proc. Natl. Acad. Sci. U.S.A.">
        <title>Extensive sampling of basidiomycete genomes demonstrates inadequacy of the white-rot/brown-rot paradigm for wood decay fungi.</title>
        <authorList>
            <person name="Riley R."/>
            <person name="Salamov A.A."/>
            <person name="Brown D.W."/>
            <person name="Nagy L.G."/>
            <person name="Floudas D."/>
            <person name="Held B.W."/>
            <person name="Levasseur A."/>
            <person name="Lombard V."/>
            <person name="Morin E."/>
            <person name="Otillar R."/>
            <person name="Lindquist E.A."/>
            <person name="Sun H."/>
            <person name="LaButti K.M."/>
            <person name="Schmutz J."/>
            <person name="Jabbour D."/>
            <person name="Luo H."/>
            <person name="Baker S.E."/>
            <person name="Pisabarro A.G."/>
            <person name="Walton J.D."/>
            <person name="Blanchette R.A."/>
            <person name="Henrissat B."/>
            <person name="Martin F."/>
            <person name="Cullen D."/>
            <person name="Hibbett D.S."/>
            <person name="Grigoriev I.V."/>
        </authorList>
    </citation>
    <scope>NUCLEOTIDE SEQUENCE [LARGE SCALE GENOMIC DNA]</scope>
    <source>
        <strain evidence="3">CBS 339.88</strain>
    </source>
</reference>
<evidence type="ECO:0000313" key="3">
    <source>
        <dbReference type="Proteomes" id="UP000027222"/>
    </source>
</evidence>
<organism evidence="2 3">
    <name type="scientific">Galerina marginata (strain CBS 339.88)</name>
    <dbReference type="NCBI Taxonomy" id="685588"/>
    <lineage>
        <taxon>Eukaryota</taxon>
        <taxon>Fungi</taxon>
        <taxon>Dikarya</taxon>
        <taxon>Basidiomycota</taxon>
        <taxon>Agaricomycotina</taxon>
        <taxon>Agaricomycetes</taxon>
        <taxon>Agaricomycetidae</taxon>
        <taxon>Agaricales</taxon>
        <taxon>Agaricineae</taxon>
        <taxon>Strophariaceae</taxon>
        <taxon>Galerina</taxon>
    </lineage>
</organism>
<dbReference type="EMBL" id="KL142426">
    <property type="protein sequence ID" value="KDR66149.1"/>
    <property type="molecule type" value="Genomic_DNA"/>
</dbReference>
<evidence type="ECO:0000256" key="1">
    <source>
        <dbReference type="SAM" id="MobiDB-lite"/>
    </source>
</evidence>
<dbReference type="Proteomes" id="UP000027222">
    <property type="component" value="Unassembled WGS sequence"/>
</dbReference>
<feature type="region of interest" description="Disordered" evidence="1">
    <location>
        <begin position="294"/>
        <end position="407"/>
    </location>
</feature>
<proteinExistence type="predicted"/>
<feature type="compositionally biased region" description="Basic and acidic residues" evidence="1">
    <location>
        <begin position="8"/>
        <end position="20"/>
    </location>
</feature>
<evidence type="ECO:0000313" key="2">
    <source>
        <dbReference type="EMBL" id="KDR66149.1"/>
    </source>
</evidence>
<dbReference type="AlphaFoldDB" id="A0A067SEI1"/>
<keyword evidence="3" id="KW-1185">Reference proteome</keyword>
<gene>
    <name evidence="2" type="ORF">GALMADRAFT_217161</name>
</gene>
<feature type="region of interest" description="Disordered" evidence="1">
    <location>
        <begin position="1"/>
        <end position="38"/>
    </location>
</feature>
<name>A0A067SEI1_GALM3</name>
<dbReference type="OrthoDB" id="3033067at2759"/>
<sequence length="424" mass="46647">MDEDPTEDELKAVDDSKPDQELPAPNAKNMSPEEYKVASKTYKERQDLIVHRTEQIARWFSYRHEKEIGNTSKEPDLDDPITILTCRLTGASSFKPRKPIACNLWAKLNKETIDEAFAKSSKPGRVDIRLRQEVTRGLFNALPSVDRGFWNLRADQEHRRQLVEWEDTIGRPASKDPEARQKSIDGITSFMQPILDLVFEFTGMPTTFIMGGPEPADRGRLNIISLHSGSVQGPVKMNFGEAEQAGYKEQVVLVFSSFLRKCFTCEDCRAAALPFTATSLLAIIDDHSINYDHAVGDGDDSNDDTPLAPPNAPSTRKVNGPPASRNPPATSQVPSAPTQSSSSSKHLRKNSQHAGAKETADSSRERRGVAPNAGDDPSQSLTRSHPPHVDDVDGAADQATRPSSDGFLVSTTPVLRMVCTSKTI</sequence>